<proteinExistence type="predicted"/>
<comment type="subcellular location">
    <subcellularLocation>
        <location evidence="1">Membrane</location>
        <topology evidence="1">Multi-pass membrane protein</topology>
    </subcellularLocation>
</comment>
<feature type="transmembrane region" description="Helical" evidence="7">
    <location>
        <begin position="104"/>
        <end position="130"/>
    </location>
</feature>
<evidence type="ECO:0000256" key="5">
    <source>
        <dbReference type="ARBA" id="ARBA00022989"/>
    </source>
</evidence>
<dbReference type="GO" id="GO:0015293">
    <property type="term" value="F:symporter activity"/>
    <property type="evidence" value="ECO:0007669"/>
    <property type="project" value="UniProtKB-KW"/>
</dbReference>
<feature type="transmembrane region" description="Helical" evidence="7">
    <location>
        <begin position="64"/>
        <end position="83"/>
    </location>
</feature>
<keyword evidence="2" id="KW-0813">Transport</keyword>
<dbReference type="PANTHER" id="PTHR11706">
    <property type="entry name" value="SOLUTE CARRIER PROTEIN FAMILY 11 MEMBER"/>
    <property type="match status" value="1"/>
</dbReference>
<dbReference type="GO" id="GO:0034755">
    <property type="term" value="P:iron ion transmembrane transport"/>
    <property type="evidence" value="ECO:0007669"/>
    <property type="project" value="TreeGrafter"/>
</dbReference>
<keyword evidence="5 7" id="KW-1133">Transmembrane helix</keyword>
<dbReference type="OrthoDB" id="9787548at2"/>
<feature type="transmembrane region" description="Helical" evidence="7">
    <location>
        <begin position="350"/>
        <end position="369"/>
    </location>
</feature>
<name>A0A5J6MET8_9PROT</name>
<keyword evidence="4" id="KW-0769">Symport</keyword>
<dbReference type="GO" id="GO:0015086">
    <property type="term" value="F:cadmium ion transmembrane transporter activity"/>
    <property type="evidence" value="ECO:0007669"/>
    <property type="project" value="TreeGrafter"/>
</dbReference>
<evidence type="ECO:0000256" key="6">
    <source>
        <dbReference type="ARBA" id="ARBA00023136"/>
    </source>
</evidence>
<dbReference type="KEGG" id="htq:FRZ44_00150"/>
<evidence type="ECO:0000256" key="2">
    <source>
        <dbReference type="ARBA" id="ARBA00022448"/>
    </source>
</evidence>
<feature type="transmembrane region" description="Helical" evidence="7">
    <location>
        <begin position="160"/>
        <end position="181"/>
    </location>
</feature>
<dbReference type="PANTHER" id="PTHR11706:SF33">
    <property type="entry name" value="NATURAL RESISTANCE-ASSOCIATED MACROPHAGE PROTEIN 2"/>
    <property type="match status" value="1"/>
</dbReference>
<dbReference type="RefSeq" id="WP_151175261.1">
    <property type="nucleotide sequence ID" value="NZ_CP042906.1"/>
</dbReference>
<feature type="transmembrane region" description="Helical" evidence="7">
    <location>
        <begin position="410"/>
        <end position="432"/>
    </location>
</feature>
<evidence type="ECO:0000256" key="3">
    <source>
        <dbReference type="ARBA" id="ARBA00022692"/>
    </source>
</evidence>
<keyword evidence="6 7" id="KW-0472">Membrane</keyword>
<evidence type="ECO:0000256" key="7">
    <source>
        <dbReference type="SAM" id="Phobius"/>
    </source>
</evidence>
<dbReference type="GO" id="GO:0005384">
    <property type="term" value="F:manganese ion transmembrane transporter activity"/>
    <property type="evidence" value="ECO:0007669"/>
    <property type="project" value="TreeGrafter"/>
</dbReference>
<dbReference type="EMBL" id="CP042906">
    <property type="protein sequence ID" value="QEX14740.1"/>
    <property type="molecule type" value="Genomic_DNA"/>
</dbReference>
<dbReference type="AlphaFoldDB" id="A0A5J6MET8"/>
<dbReference type="GO" id="GO:0005886">
    <property type="term" value="C:plasma membrane"/>
    <property type="evidence" value="ECO:0007669"/>
    <property type="project" value="TreeGrafter"/>
</dbReference>
<feature type="transmembrane region" description="Helical" evidence="7">
    <location>
        <begin position="297"/>
        <end position="330"/>
    </location>
</feature>
<evidence type="ECO:0000313" key="9">
    <source>
        <dbReference type="Proteomes" id="UP000326202"/>
    </source>
</evidence>
<feature type="transmembrane region" description="Helical" evidence="7">
    <location>
        <begin position="201"/>
        <end position="222"/>
    </location>
</feature>
<accession>A0A5J6MET8</accession>
<organism evidence="8 9">
    <name type="scientific">Hypericibacter terrae</name>
    <dbReference type="NCBI Taxonomy" id="2602015"/>
    <lineage>
        <taxon>Bacteria</taxon>
        <taxon>Pseudomonadati</taxon>
        <taxon>Pseudomonadota</taxon>
        <taxon>Alphaproteobacteria</taxon>
        <taxon>Rhodospirillales</taxon>
        <taxon>Dongiaceae</taxon>
        <taxon>Hypericibacter</taxon>
    </lineage>
</organism>
<evidence type="ECO:0000313" key="8">
    <source>
        <dbReference type="EMBL" id="QEX14740.1"/>
    </source>
</evidence>
<feature type="transmembrane region" description="Helical" evidence="7">
    <location>
        <begin position="136"/>
        <end position="153"/>
    </location>
</feature>
<gene>
    <name evidence="8" type="ORF">FRZ44_00150</name>
</gene>
<feature type="transmembrane region" description="Helical" evidence="7">
    <location>
        <begin position="375"/>
        <end position="398"/>
    </location>
</feature>
<keyword evidence="3 7" id="KW-0812">Transmembrane</keyword>
<evidence type="ECO:0000256" key="4">
    <source>
        <dbReference type="ARBA" id="ARBA00022847"/>
    </source>
</evidence>
<keyword evidence="9" id="KW-1185">Reference proteome</keyword>
<feature type="transmembrane region" description="Helical" evidence="7">
    <location>
        <begin position="255"/>
        <end position="277"/>
    </location>
</feature>
<reference evidence="8 9" key="1">
    <citation type="submission" date="2019-08" db="EMBL/GenBank/DDBJ databases">
        <title>Hyperibacter terrae gen. nov., sp. nov. and Hyperibacter viscosus sp. nov., two new members in the family Rhodospirillaceae isolated from the rhizosphere of Hypericum perforatum.</title>
        <authorList>
            <person name="Noviana Z."/>
        </authorList>
    </citation>
    <scope>NUCLEOTIDE SEQUENCE [LARGE SCALE GENOMIC DNA]</scope>
    <source>
        <strain evidence="8 9">R5913</strain>
    </source>
</reference>
<evidence type="ECO:0000256" key="1">
    <source>
        <dbReference type="ARBA" id="ARBA00004141"/>
    </source>
</evidence>
<protein>
    <submittedName>
        <fullName evidence="8">Iron transporter</fullName>
    </submittedName>
</protein>
<dbReference type="Proteomes" id="UP000326202">
    <property type="component" value="Chromosome"/>
</dbReference>
<dbReference type="InterPro" id="IPR001046">
    <property type="entry name" value="NRAMP_fam"/>
</dbReference>
<dbReference type="Pfam" id="PF01566">
    <property type="entry name" value="Nramp"/>
    <property type="match status" value="1"/>
</dbReference>
<sequence>MAAEKDDTPPASAGHRFPRLPRASFLRSLGPGLITGAADDDPSGIATYSQVGAQFGYSLGWTMLFSYPLMAVTQGISAGIGAVSGRGISQNLRRHYPPWILRVAVLLLLVANVINLGADLGAMGAALGLLMPGPDLVYTAAFGLLCALLEIFVSYSRYVVVLKWLTLSLFAYVAVVLAVHVPWGTALRGALLPQLAFDGDHAMALVAVLGTTISPYLFFWQAGEEVEELRRRHLKRMADNPGAAKPELARIRTDTLVGMGISNLIALFIIIATAATLNASGITQIETSSQAAEALRPVAGAFTFVLFAAGIIGTGMLAVPVLAGSAAYAVSEMFHWPEGLDRRPREAKTFYATIAATTLGGVALNFTGLDPIRALYWSAVVNGILAAPLMTIMIMIAMNPRIMGRLTLPPWMAVVGGLATVVMAVASIAFLVL</sequence>